<reference evidence="1 2" key="1">
    <citation type="submission" date="2019-12" db="EMBL/GenBank/DDBJ databases">
        <title>Sporaefaciens musculi gen. nov., sp. nov., a novel bacterium isolated from the caecum of an obese mouse.</title>
        <authorList>
            <person name="Rasmussen T.S."/>
            <person name="Streidl T."/>
            <person name="Hitch T.C.A."/>
            <person name="Wortmann E."/>
            <person name="Deptula P."/>
            <person name="Hansen M."/>
            <person name="Nielsen D.S."/>
            <person name="Clavel T."/>
            <person name="Vogensen F.K."/>
        </authorList>
    </citation>
    <scope>NUCLEOTIDE SEQUENCE [LARGE SCALE GENOMIC DNA]</scope>
    <source>
        <strain evidence="1 2">WCA-9-b2</strain>
    </source>
</reference>
<accession>A0A7X3MGZ4</accession>
<organism evidence="1 2">
    <name type="scientific">Sporofaciens musculi</name>
    <dbReference type="NCBI Taxonomy" id="2681861"/>
    <lineage>
        <taxon>Bacteria</taxon>
        <taxon>Bacillati</taxon>
        <taxon>Bacillota</taxon>
        <taxon>Clostridia</taxon>
        <taxon>Lachnospirales</taxon>
        <taxon>Lachnospiraceae</taxon>
        <taxon>Sporofaciens</taxon>
    </lineage>
</organism>
<protein>
    <submittedName>
        <fullName evidence="1">Uncharacterized protein</fullName>
    </submittedName>
</protein>
<dbReference type="AlphaFoldDB" id="A0A7X3MGZ4"/>
<sequence length="207" mass="24062">MESKNSVELFEYAEIGRTYAIQLSSGAIISGGLAVKYEYLTEEGVQKSYRITFGNSKYIDIIEDEIESIQLIKPHKTVLEYLKEFEDKHDVKCFDNEDNVLPNDKILSNLLFGKEQTWDDLHEDEKRDFISYLQLSSDEVVTLINILVDYKDENKKLYDKRQSTLDATLEFVNQFDEIKEVFPSLEELIAFVYKKSGIETLVNSITR</sequence>
<comment type="caution">
    <text evidence="1">The sequence shown here is derived from an EMBL/GenBank/DDBJ whole genome shotgun (WGS) entry which is preliminary data.</text>
</comment>
<keyword evidence="2" id="KW-1185">Reference proteome</keyword>
<dbReference type="EMBL" id="WUQX01000001">
    <property type="protein sequence ID" value="MXP76233.1"/>
    <property type="molecule type" value="Genomic_DNA"/>
</dbReference>
<proteinExistence type="predicted"/>
<name>A0A7X3MGZ4_9FIRM</name>
<gene>
    <name evidence="1" type="ORF">GN277_12765</name>
</gene>
<dbReference type="RefSeq" id="WP_159751386.1">
    <property type="nucleotide sequence ID" value="NZ_WUQX01000001.1"/>
</dbReference>
<dbReference type="Proteomes" id="UP000460412">
    <property type="component" value="Unassembled WGS sequence"/>
</dbReference>
<evidence type="ECO:0000313" key="2">
    <source>
        <dbReference type="Proteomes" id="UP000460412"/>
    </source>
</evidence>
<evidence type="ECO:0000313" key="1">
    <source>
        <dbReference type="EMBL" id="MXP76233.1"/>
    </source>
</evidence>